<reference evidence="1 2" key="1">
    <citation type="journal article" date="2022" name="Genome Biol. Evol.">
        <title>The Spruce Budworm Genome: Reconstructing the Evolutionary History of Antifreeze Proteins.</title>
        <authorList>
            <person name="Beliveau C."/>
            <person name="Gagne P."/>
            <person name="Picq S."/>
            <person name="Vernygora O."/>
            <person name="Keeling C.I."/>
            <person name="Pinkney K."/>
            <person name="Doucet D."/>
            <person name="Wen F."/>
            <person name="Johnston J.S."/>
            <person name="Maaroufi H."/>
            <person name="Boyle B."/>
            <person name="Laroche J."/>
            <person name="Dewar K."/>
            <person name="Juretic N."/>
            <person name="Blackburn G."/>
            <person name="Nisole A."/>
            <person name="Brunet B."/>
            <person name="Brandao M."/>
            <person name="Lumley L."/>
            <person name="Duan J."/>
            <person name="Quan G."/>
            <person name="Lucarotti C.J."/>
            <person name="Roe A.D."/>
            <person name="Sperling F.A.H."/>
            <person name="Levesque R.C."/>
            <person name="Cusson M."/>
        </authorList>
    </citation>
    <scope>NUCLEOTIDE SEQUENCE [LARGE SCALE GENOMIC DNA]</scope>
    <source>
        <strain evidence="1">Glfc:IPQL:Cfum</strain>
    </source>
</reference>
<accession>A0ACC0KV40</accession>
<dbReference type="EMBL" id="CM046102">
    <property type="protein sequence ID" value="KAI8440456.1"/>
    <property type="molecule type" value="Genomic_DNA"/>
</dbReference>
<evidence type="ECO:0000313" key="1">
    <source>
        <dbReference type="EMBL" id="KAI8440456.1"/>
    </source>
</evidence>
<evidence type="ECO:0000313" key="2">
    <source>
        <dbReference type="Proteomes" id="UP001064048"/>
    </source>
</evidence>
<proteinExistence type="predicted"/>
<comment type="caution">
    <text evidence="1">The sequence shown here is derived from an EMBL/GenBank/DDBJ whole genome shotgun (WGS) entry which is preliminary data.</text>
</comment>
<gene>
    <name evidence="1" type="ORF">MSG28_001748</name>
</gene>
<keyword evidence="2" id="KW-1185">Reference proteome</keyword>
<organism evidence="1 2">
    <name type="scientific">Choristoneura fumiferana</name>
    <name type="common">Spruce budworm moth</name>
    <name type="synonym">Archips fumiferana</name>
    <dbReference type="NCBI Taxonomy" id="7141"/>
    <lineage>
        <taxon>Eukaryota</taxon>
        <taxon>Metazoa</taxon>
        <taxon>Ecdysozoa</taxon>
        <taxon>Arthropoda</taxon>
        <taxon>Hexapoda</taxon>
        <taxon>Insecta</taxon>
        <taxon>Pterygota</taxon>
        <taxon>Neoptera</taxon>
        <taxon>Endopterygota</taxon>
        <taxon>Lepidoptera</taxon>
        <taxon>Glossata</taxon>
        <taxon>Ditrysia</taxon>
        <taxon>Tortricoidea</taxon>
        <taxon>Tortricidae</taxon>
        <taxon>Tortricinae</taxon>
        <taxon>Choristoneura</taxon>
    </lineage>
</organism>
<sequence length="261" mass="27691">MTLQHMHDIDSHKDAYVSCRKHGRTAKSDDGKIVGGYNATIQQFPYQVYLIVQKGNDYYACGGSILSSRFILTAAHCLTGVSRVYIRTGSTNSGSGGNVYSTTLYTQHPQYNARTSDYDVAVVKLLQAMTLDGSNARAIKLPPSNTNIPAGTQIVVSGWGTTQENGQTSSTLMAVRVPTVATSECEKAYNSAITSRMFCAGVPEGGRDSCQGDSGGPAVSKDSGLQLGIVSFGRGCAQAGYPGVYTNVSSVRTFIKLQTGI</sequence>
<dbReference type="Proteomes" id="UP001064048">
    <property type="component" value="Chromosome 2"/>
</dbReference>
<protein>
    <submittedName>
        <fullName evidence="1">Uncharacterized protein</fullName>
    </submittedName>
</protein>
<name>A0ACC0KV40_CHOFU</name>